<feature type="chain" id="PRO_5014807367" description="DUF218 domain-containing protein" evidence="9">
    <location>
        <begin position="27"/>
        <end position="342"/>
    </location>
</feature>
<name>A0A2N3J831_AERSO</name>
<reference evidence="11 12" key="1">
    <citation type="journal article" date="2017" name="Front. Microbiol.">
        <title>Strong Genomic and Phenotypic Heterogeneity in the Aeromonas sobria Species Complex.</title>
        <authorList>
            <person name="Gauthier J."/>
            <person name="Vincent A.T."/>
            <person name="Charette S.J."/>
            <person name="Derome N."/>
        </authorList>
    </citation>
    <scope>NUCLEOTIDE SEQUENCE [LARGE SCALE GENOMIC DNA]</scope>
    <source>
        <strain evidence="11 12">JF2635</strain>
    </source>
</reference>
<keyword evidence="9" id="KW-0732">Signal</keyword>
<gene>
    <name evidence="11" type="ORF">AOX56_02550</name>
</gene>
<dbReference type="PANTHER" id="PTHR30336">
    <property type="entry name" value="INNER MEMBRANE PROTEIN, PROBABLE PERMEASE"/>
    <property type="match status" value="1"/>
</dbReference>
<dbReference type="Pfam" id="PF02698">
    <property type="entry name" value="DUF218"/>
    <property type="match status" value="1"/>
</dbReference>
<evidence type="ECO:0000313" key="11">
    <source>
        <dbReference type="EMBL" id="PKQ82728.1"/>
    </source>
</evidence>
<evidence type="ECO:0000256" key="4">
    <source>
        <dbReference type="ARBA" id="ARBA00022692"/>
    </source>
</evidence>
<sequence length="342" mass="36097">MKKFAKILLACLVLLLALIASLLAYSEWIVSDARHYTYDQVEQVPYNRVAVVLGTSKYLSGGGPNHYFKHRIKAAAELYNDAKVDFIIVSGDNATVQYNEPRQMRRALIKAGIPASAIYMDFAGFRTLDSVVRAKEVFGQDRFTVVSQGFHNERAIFIARHFGIDAVGFNAEDPSAYQGIRTRVREVFARLMGLLDLYVLDKGPKFLGEPVPIGLPVPCKSLSTIGSLQPCLKQPKPAVGEIKPTAVSAAVAVTEPVTPAVSATAATKPVTPAVSATAATEQATPAVSAAAATEQATPAVSAAATTEPVTPVKPAVEAAAKSPTATLPTVPVAPSAASVPAQ</sequence>
<comment type="subcellular location">
    <subcellularLocation>
        <location evidence="1">Cell inner membrane</location>
        <topology evidence="1">Single-pass membrane protein</topology>
    </subcellularLocation>
</comment>
<dbReference type="GO" id="GO:0005886">
    <property type="term" value="C:plasma membrane"/>
    <property type="evidence" value="ECO:0007669"/>
    <property type="project" value="UniProtKB-SubCell"/>
</dbReference>
<feature type="region of interest" description="Disordered" evidence="8">
    <location>
        <begin position="316"/>
        <end position="342"/>
    </location>
</feature>
<evidence type="ECO:0000313" key="12">
    <source>
        <dbReference type="Proteomes" id="UP000233526"/>
    </source>
</evidence>
<keyword evidence="2" id="KW-1003">Cell membrane</keyword>
<evidence type="ECO:0000256" key="9">
    <source>
        <dbReference type="SAM" id="SignalP"/>
    </source>
</evidence>
<evidence type="ECO:0000256" key="8">
    <source>
        <dbReference type="SAM" id="MobiDB-lite"/>
    </source>
</evidence>
<protein>
    <recommendedName>
        <fullName evidence="10">DUF218 domain-containing protein</fullName>
    </recommendedName>
</protein>
<comment type="function">
    <text evidence="7">Participates in the barrier function of the cell envelope.</text>
</comment>
<proteinExistence type="predicted"/>
<keyword evidence="4" id="KW-0812">Transmembrane</keyword>
<organism evidence="11 12">
    <name type="scientific">Aeromonas sobria</name>
    <dbReference type="NCBI Taxonomy" id="646"/>
    <lineage>
        <taxon>Bacteria</taxon>
        <taxon>Pseudomonadati</taxon>
        <taxon>Pseudomonadota</taxon>
        <taxon>Gammaproteobacteria</taxon>
        <taxon>Aeromonadales</taxon>
        <taxon>Aeromonadaceae</taxon>
        <taxon>Aeromonas</taxon>
    </lineage>
</organism>
<dbReference type="Proteomes" id="UP000233526">
    <property type="component" value="Unassembled WGS sequence"/>
</dbReference>
<dbReference type="EMBL" id="LJZX01000002">
    <property type="protein sequence ID" value="PKQ82728.1"/>
    <property type="molecule type" value="Genomic_DNA"/>
</dbReference>
<dbReference type="InterPro" id="IPR051599">
    <property type="entry name" value="Cell_Envelope_Assoc"/>
</dbReference>
<evidence type="ECO:0000256" key="5">
    <source>
        <dbReference type="ARBA" id="ARBA00022989"/>
    </source>
</evidence>
<evidence type="ECO:0000256" key="1">
    <source>
        <dbReference type="ARBA" id="ARBA00004377"/>
    </source>
</evidence>
<dbReference type="RefSeq" id="WP_101315874.1">
    <property type="nucleotide sequence ID" value="NZ_CAWNSS010000002.1"/>
</dbReference>
<feature type="domain" description="DUF218" evidence="10">
    <location>
        <begin position="49"/>
        <end position="168"/>
    </location>
</feature>
<evidence type="ECO:0000256" key="7">
    <source>
        <dbReference type="ARBA" id="ARBA00037355"/>
    </source>
</evidence>
<dbReference type="PANTHER" id="PTHR30336:SF0">
    <property type="entry name" value="PROTEIN SANA"/>
    <property type="match status" value="1"/>
</dbReference>
<keyword evidence="5" id="KW-1133">Transmembrane helix</keyword>
<evidence type="ECO:0000256" key="6">
    <source>
        <dbReference type="ARBA" id="ARBA00023136"/>
    </source>
</evidence>
<evidence type="ECO:0000259" key="10">
    <source>
        <dbReference type="Pfam" id="PF02698"/>
    </source>
</evidence>
<dbReference type="InterPro" id="IPR003848">
    <property type="entry name" value="DUF218"/>
</dbReference>
<dbReference type="CDD" id="cd06259">
    <property type="entry name" value="YdcF-like"/>
    <property type="match status" value="1"/>
</dbReference>
<comment type="caution">
    <text evidence="11">The sequence shown here is derived from an EMBL/GenBank/DDBJ whole genome shotgun (WGS) entry which is preliminary data.</text>
</comment>
<dbReference type="AlphaFoldDB" id="A0A2N3J831"/>
<feature type="signal peptide" evidence="9">
    <location>
        <begin position="1"/>
        <end position="26"/>
    </location>
</feature>
<evidence type="ECO:0000256" key="2">
    <source>
        <dbReference type="ARBA" id="ARBA00022475"/>
    </source>
</evidence>
<accession>A0A2N3J831</accession>
<keyword evidence="6" id="KW-0472">Membrane</keyword>
<keyword evidence="3" id="KW-0997">Cell inner membrane</keyword>
<evidence type="ECO:0000256" key="3">
    <source>
        <dbReference type="ARBA" id="ARBA00022519"/>
    </source>
</evidence>